<dbReference type="GO" id="GO:0016989">
    <property type="term" value="F:sigma factor antagonist activity"/>
    <property type="evidence" value="ECO:0007669"/>
    <property type="project" value="TreeGrafter"/>
</dbReference>
<dbReference type="PANTHER" id="PTHR30273:SF2">
    <property type="entry name" value="PROTEIN FECR"/>
    <property type="match status" value="1"/>
</dbReference>
<feature type="transmembrane region" description="Helical" evidence="1">
    <location>
        <begin position="119"/>
        <end position="137"/>
    </location>
</feature>
<dbReference type="InterPro" id="IPR012373">
    <property type="entry name" value="Ferrdict_sens_TM"/>
</dbReference>
<dbReference type="Gene3D" id="2.60.120.1440">
    <property type="match status" value="1"/>
</dbReference>
<reference evidence="4 5" key="1">
    <citation type="submission" date="2019-03" db="EMBL/GenBank/DDBJ databases">
        <title>Genomic Encyclopedia of Archaeal and Bacterial Type Strains, Phase II (KMG-II): from individual species to whole genera.</title>
        <authorList>
            <person name="Goeker M."/>
        </authorList>
    </citation>
    <scope>NUCLEOTIDE SEQUENCE [LARGE SCALE GENOMIC DNA]</scope>
    <source>
        <strain evidence="4 5">DSM 19035</strain>
    </source>
</reference>
<dbReference type="InterPro" id="IPR006860">
    <property type="entry name" value="FecR"/>
</dbReference>
<keyword evidence="1" id="KW-0812">Transmembrane</keyword>
<proteinExistence type="predicted"/>
<dbReference type="PANTHER" id="PTHR30273">
    <property type="entry name" value="PERIPLASMIC SIGNAL SENSOR AND SIGMA FACTOR ACTIVATOR FECR-RELATED"/>
    <property type="match status" value="1"/>
</dbReference>
<feature type="domain" description="FecR protein" evidence="2">
    <location>
        <begin position="146"/>
        <end position="239"/>
    </location>
</feature>
<keyword evidence="1" id="KW-0472">Membrane</keyword>
<feature type="domain" description="Protein FecR C-terminal" evidence="3">
    <location>
        <begin position="284"/>
        <end position="350"/>
    </location>
</feature>
<gene>
    <name evidence="4" type="ORF">ATK78_1399</name>
</gene>
<organism evidence="4 5">
    <name type="scientific">Pedobacter metabolipauper</name>
    <dbReference type="NCBI Taxonomy" id="425513"/>
    <lineage>
        <taxon>Bacteria</taxon>
        <taxon>Pseudomonadati</taxon>
        <taxon>Bacteroidota</taxon>
        <taxon>Sphingobacteriia</taxon>
        <taxon>Sphingobacteriales</taxon>
        <taxon>Sphingobacteriaceae</taxon>
        <taxon>Pedobacter</taxon>
    </lineage>
</organism>
<dbReference type="AlphaFoldDB" id="A0A4R6SXP9"/>
<evidence type="ECO:0000259" key="3">
    <source>
        <dbReference type="Pfam" id="PF16344"/>
    </source>
</evidence>
<keyword evidence="1" id="KW-1133">Transmembrane helix</keyword>
<dbReference type="EMBL" id="SNYC01000004">
    <property type="protein sequence ID" value="TDQ09245.1"/>
    <property type="molecule type" value="Genomic_DNA"/>
</dbReference>
<protein>
    <submittedName>
        <fullName evidence="4">FecR family protein</fullName>
    </submittedName>
</protein>
<dbReference type="Pfam" id="PF04773">
    <property type="entry name" value="FecR"/>
    <property type="match status" value="1"/>
</dbReference>
<dbReference type="Pfam" id="PF16344">
    <property type="entry name" value="FecR_C"/>
    <property type="match status" value="1"/>
</dbReference>
<dbReference type="Proteomes" id="UP000295620">
    <property type="component" value="Unassembled WGS sequence"/>
</dbReference>
<evidence type="ECO:0000259" key="2">
    <source>
        <dbReference type="Pfam" id="PF04773"/>
    </source>
</evidence>
<name>A0A4R6SXP9_9SPHI</name>
<accession>A0A4R6SXP9</accession>
<evidence type="ECO:0000313" key="4">
    <source>
        <dbReference type="EMBL" id="TDQ09245.1"/>
    </source>
</evidence>
<dbReference type="OrthoDB" id="1452822at2"/>
<sequence length="356" mass="40197">MKEFETNQEPMYDLILEDLDLTISPEDKLLLQKWRDEDPGNEKIYQDFLTVQLNVDKLYAKQGYDPQLSWESLDRKLEQFDGTEKAVVMTPHFSGVVNDTDARGKSGDKTFKPAWNLNMISRIAAVLLVFVGVGYYLTSVYGYEVISTSSNAAMTQVVLPDGTQVNLNAATTIKYDKTNFLTNRKLELIRGEIFVQVVKHDAHQFSVVAAEVEAKDIGTSFNVMNNNDLITVIVEEGKVALNHASSNSNVLLVPGKLGIFDRKSKKLSATDNLDLNYKAWMDKKFIFQEMPLKEVVVQLADVYKMPIVIQSEALKSRKFTDRTMQYQTLDSALAVISASLQCKITKEKGTYVFKDN</sequence>
<evidence type="ECO:0000313" key="5">
    <source>
        <dbReference type="Proteomes" id="UP000295620"/>
    </source>
</evidence>
<dbReference type="Gene3D" id="3.55.50.30">
    <property type="match status" value="1"/>
</dbReference>
<comment type="caution">
    <text evidence="4">The sequence shown here is derived from an EMBL/GenBank/DDBJ whole genome shotgun (WGS) entry which is preliminary data.</text>
</comment>
<dbReference type="PIRSF" id="PIRSF018266">
    <property type="entry name" value="FecR"/>
    <property type="match status" value="1"/>
</dbReference>
<dbReference type="InterPro" id="IPR032508">
    <property type="entry name" value="FecR_C"/>
</dbReference>
<evidence type="ECO:0000256" key="1">
    <source>
        <dbReference type="SAM" id="Phobius"/>
    </source>
</evidence>
<dbReference type="RefSeq" id="WP_133575347.1">
    <property type="nucleotide sequence ID" value="NZ_SNYC01000004.1"/>
</dbReference>
<keyword evidence="5" id="KW-1185">Reference proteome</keyword>